<evidence type="ECO:0000313" key="3">
    <source>
        <dbReference type="Proteomes" id="UP001259832"/>
    </source>
</evidence>
<reference evidence="2" key="1">
    <citation type="submission" date="2023-08" db="EMBL/GenBank/DDBJ databases">
        <title>Reference Genome Resource for the Citrus Pathogen Phytophthora citrophthora.</title>
        <authorList>
            <person name="Moller H."/>
            <person name="Coetzee B."/>
            <person name="Rose L.J."/>
            <person name="Van Niekerk J.M."/>
        </authorList>
    </citation>
    <scope>NUCLEOTIDE SEQUENCE</scope>
    <source>
        <strain evidence="2">STE-U-9442</strain>
    </source>
</reference>
<organism evidence="2 3">
    <name type="scientific">Phytophthora citrophthora</name>
    <dbReference type="NCBI Taxonomy" id="4793"/>
    <lineage>
        <taxon>Eukaryota</taxon>
        <taxon>Sar</taxon>
        <taxon>Stramenopiles</taxon>
        <taxon>Oomycota</taxon>
        <taxon>Peronosporomycetes</taxon>
        <taxon>Peronosporales</taxon>
        <taxon>Peronosporaceae</taxon>
        <taxon>Phytophthora</taxon>
    </lineage>
</organism>
<feature type="region of interest" description="Disordered" evidence="1">
    <location>
        <begin position="130"/>
        <end position="187"/>
    </location>
</feature>
<feature type="compositionally biased region" description="Low complexity" evidence="1">
    <location>
        <begin position="101"/>
        <end position="111"/>
    </location>
</feature>
<dbReference type="AlphaFoldDB" id="A0AAD9H115"/>
<dbReference type="EMBL" id="JASMQC010000002">
    <property type="protein sequence ID" value="KAK1947626.1"/>
    <property type="molecule type" value="Genomic_DNA"/>
</dbReference>
<name>A0AAD9H115_9STRA</name>
<feature type="compositionally biased region" description="Basic and acidic residues" evidence="1">
    <location>
        <begin position="86"/>
        <end position="97"/>
    </location>
</feature>
<dbReference type="Proteomes" id="UP001259832">
    <property type="component" value="Unassembled WGS sequence"/>
</dbReference>
<feature type="compositionally biased region" description="Low complexity" evidence="1">
    <location>
        <begin position="174"/>
        <end position="187"/>
    </location>
</feature>
<gene>
    <name evidence="2" type="ORF">P3T76_001636</name>
</gene>
<protein>
    <submittedName>
        <fullName evidence="2">Uncharacterized protein</fullName>
    </submittedName>
</protein>
<accession>A0AAD9H115</accession>
<comment type="caution">
    <text evidence="2">The sequence shown here is derived from an EMBL/GenBank/DDBJ whole genome shotgun (WGS) entry which is preliminary data.</text>
</comment>
<feature type="region of interest" description="Disordered" evidence="1">
    <location>
        <begin position="22"/>
        <end position="115"/>
    </location>
</feature>
<keyword evidence="3" id="KW-1185">Reference proteome</keyword>
<evidence type="ECO:0000313" key="2">
    <source>
        <dbReference type="EMBL" id="KAK1947626.1"/>
    </source>
</evidence>
<sequence length="187" mass="20343">MELDAIQSVTQDLFDSLKILVGERPQTPDLGYQTGSSRYASATSEPDSDSSRGPQRMSLSPYGAKFLKSRVKKQNTRSAAVMSEAKTPDQQENRRIPADQTTPTTNSTRSSSKLDDYFQMAMDRFLKERNLVAPRSPIKGASDIDMESVATPDPDSWEYDPDNLGTPSSGGQMSGRAAIASAAIGQE</sequence>
<evidence type="ECO:0000256" key="1">
    <source>
        <dbReference type="SAM" id="MobiDB-lite"/>
    </source>
</evidence>
<proteinExistence type="predicted"/>
<feature type="compositionally biased region" description="Polar residues" evidence="1">
    <location>
        <begin position="33"/>
        <end position="45"/>
    </location>
</feature>